<reference evidence="1" key="1">
    <citation type="submission" date="2019-12" db="EMBL/GenBank/DDBJ databases">
        <title>Genome sequencing and annotation of Brassica cretica.</title>
        <authorList>
            <person name="Studholme D.J."/>
            <person name="Sarris P.F."/>
        </authorList>
    </citation>
    <scope>NUCLEOTIDE SEQUENCE</scope>
    <source>
        <strain evidence="1">PFS-001/15</strain>
        <tissue evidence="1">Leaf</tissue>
    </source>
</reference>
<organism evidence="1 2">
    <name type="scientific">Brassica cretica</name>
    <name type="common">Mustard</name>
    <dbReference type="NCBI Taxonomy" id="69181"/>
    <lineage>
        <taxon>Eukaryota</taxon>
        <taxon>Viridiplantae</taxon>
        <taxon>Streptophyta</taxon>
        <taxon>Embryophyta</taxon>
        <taxon>Tracheophyta</taxon>
        <taxon>Spermatophyta</taxon>
        <taxon>Magnoliopsida</taxon>
        <taxon>eudicotyledons</taxon>
        <taxon>Gunneridae</taxon>
        <taxon>Pentapetalae</taxon>
        <taxon>rosids</taxon>
        <taxon>malvids</taxon>
        <taxon>Brassicales</taxon>
        <taxon>Brassicaceae</taxon>
        <taxon>Brassiceae</taxon>
        <taxon>Brassica</taxon>
    </lineage>
</organism>
<dbReference type="EMBL" id="QGKW02000007">
    <property type="protein sequence ID" value="KAF2619971.1"/>
    <property type="molecule type" value="Genomic_DNA"/>
</dbReference>
<protein>
    <submittedName>
        <fullName evidence="1">Uncharacterized protein</fullName>
    </submittedName>
</protein>
<sequence length="519" mass="57957">MSVWEGRESAEDENRGLWASDLGTSLLDVALKSTLTERRLGVVVVSSLPARQTRVISGCRCGEVAPELERFRVVALGGRSESIFRAPKCRKDERLISLAVSVGPCRSHRKETVGLVCTDGSCVLMERDDCGTLGGYVREMAGWRPSRLSLFTWVTWGWTGKHVDNKEGAYGWIVRQRSTEALRASIGELTRDLILGVIKSDLHFVWENVFWITQESSPRNYSKCWITQESYPGNYSQSMDPDFEVKKWEGLTERFLKLKEGGLQTEGLQGKIAEWMSWMFLACRTKLDGFSKAAGHVSRYQLVLGGYLRRLLSSSGTVARVVSIAVGNCLRGDLSGHGFQVRKGREIPREGGIRSRDTEIAVKGPVGSGSGSPRTEQWYALGLLVRTAVRSKPHTEKRISRWFAMYTWVSTVLQSANPCASHESGTIGLACTAGAVYWVCAWEQAMDCPVGSGWTTSSTGSVREREYVSGCKPYWRHTEGERLEEMAVRRTDWIEGCGADRVLTDPGEIRDWFWDAKHG</sequence>
<evidence type="ECO:0000313" key="1">
    <source>
        <dbReference type="EMBL" id="KAF2619971.1"/>
    </source>
</evidence>
<accession>A0A8S9MQ48</accession>
<comment type="caution">
    <text evidence="1">The sequence shown here is derived from an EMBL/GenBank/DDBJ whole genome shotgun (WGS) entry which is preliminary data.</text>
</comment>
<dbReference type="AlphaFoldDB" id="A0A8S9MQ48"/>
<gene>
    <name evidence="1" type="ORF">F2Q68_00038742</name>
</gene>
<name>A0A8S9MQ48_BRACR</name>
<proteinExistence type="predicted"/>
<evidence type="ECO:0000313" key="2">
    <source>
        <dbReference type="Proteomes" id="UP000712281"/>
    </source>
</evidence>
<dbReference type="Proteomes" id="UP000712281">
    <property type="component" value="Unassembled WGS sequence"/>
</dbReference>